<protein>
    <recommendedName>
        <fullName evidence="4">Secreted peptide</fullName>
    </recommendedName>
</protein>
<name>A0A6A3PKL1_9STRA</name>
<feature type="chain" id="PRO_5025539270" description="Secreted peptide" evidence="1">
    <location>
        <begin position="20"/>
        <end position="85"/>
    </location>
</feature>
<reference evidence="2 3" key="1">
    <citation type="submission" date="2018-08" db="EMBL/GenBank/DDBJ databases">
        <title>Genomic investigation of the strawberry pathogen Phytophthora fragariae indicates pathogenicity is determined by transcriptional variation in three key races.</title>
        <authorList>
            <person name="Adams T.M."/>
            <person name="Armitage A.D."/>
            <person name="Sobczyk M.K."/>
            <person name="Bates H.J."/>
            <person name="Dunwell J.M."/>
            <person name="Nellist C.F."/>
            <person name="Harrison R.J."/>
        </authorList>
    </citation>
    <scope>NUCLEOTIDE SEQUENCE [LARGE SCALE GENOMIC DNA]</scope>
    <source>
        <strain evidence="2 3">NOV-71</strain>
    </source>
</reference>
<evidence type="ECO:0000256" key="1">
    <source>
        <dbReference type="SAM" id="SignalP"/>
    </source>
</evidence>
<dbReference type="AlphaFoldDB" id="A0A6A3PKL1"/>
<sequence length="85" mass="8958">MLATTVAAVPWVTVITAVASLGSVTPWRSVVRPAESSRCSCASLVLVRSCEVSSFDIGVFTVAVIALETSFRLRVVLVLAHPTVV</sequence>
<proteinExistence type="predicted"/>
<organism evidence="2 3">
    <name type="scientific">Phytophthora fragariae</name>
    <dbReference type="NCBI Taxonomy" id="53985"/>
    <lineage>
        <taxon>Eukaryota</taxon>
        <taxon>Sar</taxon>
        <taxon>Stramenopiles</taxon>
        <taxon>Oomycota</taxon>
        <taxon>Peronosporomycetes</taxon>
        <taxon>Peronosporales</taxon>
        <taxon>Peronosporaceae</taxon>
        <taxon>Phytophthora</taxon>
    </lineage>
</organism>
<evidence type="ECO:0000313" key="3">
    <source>
        <dbReference type="Proteomes" id="UP000441208"/>
    </source>
</evidence>
<feature type="signal peptide" evidence="1">
    <location>
        <begin position="1"/>
        <end position="19"/>
    </location>
</feature>
<comment type="caution">
    <text evidence="2">The sequence shown here is derived from an EMBL/GenBank/DDBJ whole genome shotgun (WGS) entry which is preliminary data.</text>
</comment>
<dbReference type="EMBL" id="QXFZ01011224">
    <property type="protein sequence ID" value="KAE9053341.1"/>
    <property type="molecule type" value="Genomic_DNA"/>
</dbReference>
<evidence type="ECO:0000313" key="2">
    <source>
        <dbReference type="EMBL" id="KAE9053341.1"/>
    </source>
</evidence>
<accession>A0A6A3PKL1</accession>
<dbReference type="Proteomes" id="UP000441208">
    <property type="component" value="Unassembled WGS sequence"/>
</dbReference>
<keyword evidence="1" id="KW-0732">Signal</keyword>
<evidence type="ECO:0008006" key="4">
    <source>
        <dbReference type="Google" id="ProtNLM"/>
    </source>
</evidence>
<gene>
    <name evidence="2" type="ORF">PF007_g32973</name>
</gene>